<dbReference type="InterPro" id="IPR041921">
    <property type="entry name" value="NuoE_N"/>
</dbReference>
<dbReference type="Gene3D" id="3.40.30.10">
    <property type="entry name" value="Glutaredoxin"/>
    <property type="match status" value="1"/>
</dbReference>
<evidence type="ECO:0000313" key="7">
    <source>
        <dbReference type="EMBL" id="MBP3191749.1"/>
    </source>
</evidence>
<evidence type="ECO:0000256" key="3">
    <source>
        <dbReference type="ARBA" id="ARBA00022723"/>
    </source>
</evidence>
<evidence type="ECO:0000256" key="1">
    <source>
        <dbReference type="ARBA" id="ARBA00007523"/>
    </source>
</evidence>
<dbReference type="Pfam" id="PF01512">
    <property type="entry name" value="Complex1_51K"/>
    <property type="match status" value="1"/>
</dbReference>
<dbReference type="InterPro" id="IPR036249">
    <property type="entry name" value="Thioredoxin-like_sf"/>
</dbReference>
<keyword evidence="3" id="KW-0479">Metal-binding</keyword>
<keyword evidence="8" id="KW-1185">Reference proteome</keyword>
<protein>
    <submittedName>
        <fullName evidence="7">NAD(P)H-dependent oxidoreductase subunit E</fullName>
    </submittedName>
</protein>
<feature type="domain" description="NADH-ubiquinone oxidoreductase 51kDa subunit iron-sulphur binding" evidence="6">
    <location>
        <begin position="485"/>
        <end position="530"/>
    </location>
</feature>
<keyword evidence="5" id="KW-0411">Iron-sulfur</keyword>
<evidence type="ECO:0000259" key="6">
    <source>
        <dbReference type="SMART" id="SM00928"/>
    </source>
</evidence>
<dbReference type="Gene3D" id="3.40.50.11540">
    <property type="entry name" value="NADH-ubiquinone oxidoreductase 51kDa subunit"/>
    <property type="match status" value="1"/>
</dbReference>
<dbReference type="PANTHER" id="PTHR43578:SF3">
    <property type="entry name" value="NADH-QUINONE OXIDOREDUCTASE SUBUNIT F"/>
    <property type="match status" value="1"/>
</dbReference>
<keyword evidence="4" id="KW-0408">Iron</keyword>
<evidence type="ECO:0000256" key="2">
    <source>
        <dbReference type="ARBA" id="ARBA00022485"/>
    </source>
</evidence>
<dbReference type="SUPFAM" id="SSF140490">
    <property type="entry name" value="Nqo1C-terminal domain-like"/>
    <property type="match status" value="1"/>
</dbReference>
<dbReference type="FunFam" id="3.40.50.11540:FF:000001">
    <property type="entry name" value="NADH dehydrogenase [ubiquinone] flavoprotein 1, mitochondrial"/>
    <property type="match status" value="1"/>
</dbReference>
<evidence type="ECO:0000256" key="4">
    <source>
        <dbReference type="ARBA" id="ARBA00023004"/>
    </source>
</evidence>
<dbReference type="EMBL" id="JAFIDN010000002">
    <property type="protein sequence ID" value="MBP3191749.1"/>
    <property type="molecule type" value="Genomic_DNA"/>
</dbReference>
<dbReference type="GO" id="GO:0051539">
    <property type="term" value="F:4 iron, 4 sulfur cluster binding"/>
    <property type="evidence" value="ECO:0007669"/>
    <property type="project" value="UniProtKB-KW"/>
</dbReference>
<dbReference type="InterPro" id="IPR037225">
    <property type="entry name" value="Nuo51_FMN-bd_sf"/>
</dbReference>
<comment type="similarity">
    <text evidence="1">Belongs to the complex I 51 kDa subunit family.</text>
</comment>
<dbReference type="GO" id="GO:0046872">
    <property type="term" value="F:metal ion binding"/>
    <property type="evidence" value="ECO:0007669"/>
    <property type="project" value="UniProtKB-KW"/>
</dbReference>
<evidence type="ECO:0000256" key="5">
    <source>
        <dbReference type="ARBA" id="ARBA00023014"/>
    </source>
</evidence>
<dbReference type="SUPFAM" id="SSF142019">
    <property type="entry name" value="Nqo1 FMN-binding domain-like"/>
    <property type="match status" value="1"/>
</dbReference>
<name>A0A8J7RL93_9BACT</name>
<dbReference type="SUPFAM" id="SSF52833">
    <property type="entry name" value="Thioredoxin-like"/>
    <property type="match status" value="1"/>
</dbReference>
<dbReference type="Gene3D" id="1.10.10.1590">
    <property type="entry name" value="NADH-quinone oxidoreductase subunit E"/>
    <property type="match status" value="1"/>
</dbReference>
<dbReference type="Gene3D" id="1.20.1440.230">
    <property type="entry name" value="NADH-ubiquinone oxidoreductase 51kDa subunit, iron-sulphur binding domain"/>
    <property type="match status" value="1"/>
</dbReference>
<sequence>MEESIASTLEKYHHDPTRLMDILIDVQSEFSCISDSAIKQISRGLDISIADVEQTRSFYHFFSKRHTGEFSIFLNTSVNAYMMGRDAVARTFEQEAGIPFNEVTPDGLIGLFDTSCIGMSDQEPAAIINGKIFPNLTPFRVKELIRDIRAGKSMEELVVEGYGDGENSNEDIRAVVNNNIRKIGPVLDPQYRPGDVIWKILPEMSPDKVIAEIKKSNIRGRGGAGFPTGMKWELARQTESDEKYIICNADEGEPGTFKDRVILTERPKLLLEGMVIAAYATGAKKGILYVRHEYKYLKTYLENLIKGAHERNLMGKDIAGIKGFEFDVRIQYGAGSYVCGEESALIESAEGKRGEPRDKPPFPVERGYLGKPTVVNNVETFCSAVKVLLNGADWYRSFGTKDSTGTKVLSISGDCRYPGVYEVEWGFTVRDLCEMSGAVDVKAVQVGGPSGSLVGPEDFDRTLCFADLSTGGSLIMFNYSRDLLQDVVLNFTSFFIEESCGSCSTCRVMPVILRDKLQKILNARGVKSDVSDMLEWAKVLKSSRCGLGQTAANPIVTSIRNFPDLYDQKIRGKDDYDTGFDLNRATRDAMAAAGRLPVNGG</sequence>
<dbReference type="PANTHER" id="PTHR43578">
    <property type="entry name" value="NADH-QUINONE OXIDOREDUCTASE SUBUNIT F"/>
    <property type="match status" value="1"/>
</dbReference>
<evidence type="ECO:0000313" key="8">
    <source>
        <dbReference type="Proteomes" id="UP000673975"/>
    </source>
</evidence>
<proteinExistence type="inferred from homology"/>
<dbReference type="InterPro" id="IPR011538">
    <property type="entry name" value="Nuo51_FMN-bd"/>
</dbReference>
<comment type="caution">
    <text evidence="7">The sequence shown here is derived from an EMBL/GenBank/DDBJ whole genome shotgun (WGS) entry which is preliminary data.</text>
</comment>
<keyword evidence="2" id="KW-0004">4Fe-4S</keyword>
<dbReference type="Pfam" id="PF01257">
    <property type="entry name" value="2Fe-2S_thioredx"/>
    <property type="match status" value="1"/>
</dbReference>
<dbReference type="Gene3D" id="3.10.20.600">
    <property type="match status" value="1"/>
</dbReference>
<dbReference type="SMART" id="SM00928">
    <property type="entry name" value="NADH_4Fe-4S"/>
    <property type="match status" value="1"/>
</dbReference>
<dbReference type="InterPro" id="IPR037207">
    <property type="entry name" value="Nuop51_4Fe4S-bd_sf"/>
</dbReference>
<dbReference type="Proteomes" id="UP000673975">
    <property type="component" value="Unassembled WGS sequence"/>
</dbReference>
<dbReference type="Pfam" id="PF10589">
    <property type="entry name" value="NADH_4Fe-4S"/>
    <property type="match status" value="1"/>
</dbReference>
<organism evidence="7 8">
    <name type="scientific">Natronogracilivirga saccharolytica</name>
    <dbReference type="NCBI Taxonomy" id="2812953"/>
    <lineage>
        <taxon>Bacteria</taxon>
        <taxon>Pseudomonadati</taxon>
        <taxon>Balneolota</taxon>
        <taxon>Balneolia</taxon>
        <taxon>Balneolales</taxon>
        <taxon>Cyclonatronaceae</taxon>
        <taxon>Natronogracilivirga</taxon>
    </lineage>
</organism>
<dbReference type="AlphaFoldDB" id="A0A8J7RL93"/>
<reference evidence="7" key="1">
    <citation type="submission" date="2021-02" db="EMBL/GenBank/DDBJ databases">
        <title>Natronogracilivirga saccharolytica gen. nov. sp. nov. a new anaerobic, haloalkiliphilic carbohydrate-fermenting bacterium from soda lake and proposing of Cyclonatronumiaceae fam. nov. in the phylum Balneolaeota.</title>
        <authorList>
            <person name="Zhilina T.N."/>
            <person name="Sorokin D.Y."/>
            <person name="Zavarzina D.G."/>
            <person name="Toshchakov S.V."/>
            <person name="Kublanov I.V."/>
        </authorList>
    </citation>
    <scope>NUCLEOTIDE SEQUENCE</scope>
    <source>
        <strain evidence="7">Z-1702</strain>
    </source>
</reference>
<accession>A0A8J7RL93</accession>
<dbReference type="RefSeq" id="WP_210510487.1">
    <property type="nucleotide sequence ID" value="NZ_JAFIDN010000002.1"/>
</dbReference>
<gene>
    <name evidence="7" type="ORF">NATSA_03640</name>
</gene>
<dbReference type="SUPFAM" id="SSF142984">
    <property type="entry name" value="Nqo1 middle domain-like"/>
    <property type="match status" value="1"/>
</dbReference>
<dbReference type="InterPro" id="IPR019575">
    <property type="entry name" value="Nuop51_4Fe4S-bd"/>
</dbReference>